<dbReference type="PANTHER" id="PTHR43329">
    <property type="entry name" value="EPOXIDE HYDROLASE"/>
    <property type="match status" value="1"/>
</dbReference>
<dbReference type="OrthoDB" id="9799612at2"/>
<evidence type="ECO:0000313" key="4">
    <source>
        <dbReference type="Proteomes" id="UP000245535"/>
    </source>
</evidence>
<feature type="domain" description="AB hydrolase-1" evidence="2">
    <location>
        <begin position="41"/>
        <end position="275"/>
    </location>
</feature>
<dbReference type="NCBIfam" id="NF002043">
    <property type="entry name" value="PRK00870.1"/>
    <property type="match status" value="1"/>
</dbReference>
<gene>
    <name evidence="3" type="ORF">BC781_10125</name>
</gene>
<dbReference type="RefSeq" id="WP_109615220.1">
    <property type="nucleotide sequence ID" value="NZ_QGDO01000001.1"/>
</dbReference>
<sequence length="300" mass="34687">MEILKTDLSQFKFIKDFPYQENYVEFEGMDMHYIDEGKGEVILALHGEPSWSYLYRKFLPTLDQYRFIAPDLIGFGKSDKIVGQKHYTFELHFRSLVNFIDKLALNDITLVVQDWGGLLGLSLLGEYPDRFKRVVIMNTFLPIGKPLSPFFKVWQLFSKFHPSLPIGYIMDMGTYNFLPKEVKKAYKAPFPSKRYKDGAKAFPSLVPTSPNGQGVERMKKARKVLSEWNKPALVLFSDKDQIMSGLENFFYKLIPSSKEQERIIIKNAGHFLQEESGEEIANYIDLFIKEKLKSPVGHNS</sequence>
<keyword evidence="4" id="KW-1185">Reference proteome</keyword>
<keyword evidence="1" id="KW-0378">Hydrolase</keyword>
<name>A0A315ZEU8_SEDFL</name>
<evidence type="ECO:0000256" key="1">
    <source>
        <dbReference type="ARBA" id="ARBA00022801"/>
    </source>
</evidence>
<dbReference type="InterPro" id="IPR029058">
    <property type="entry name" value="AB_hydrolase_fold"/>
</dbReference>
<dbReference type="SUPFAM" id="SSF53474">
    <property type="entry name" value="alpha/beta-Hydrolases"/>
    <property type="match status" value="1"/>
</dbReference>
<dbReference type="Pfam" id="PF00561">
    <property type="entry name" value="Abhydrolase_1"/>
    <property type="match status" value="1"/>
</dbReference>
<dbReference type="PRINTS" id="PR00111">
    <property type="entry name" value="ABHYDROLASE"/>
</dbReference>
<evidence type="ECO:0000313" key="3">
    <source>
        <dbReference type="EMBL" id="PWJ43679.1"/>
    </source>
</evidence>
<dbReference type="Gene3D" id="3.40.50.1820">
    <property type="entry name" value="alpha/beta hydrolase"/>
    <property type="match status" value="1"/>
</dbReference>
<evidence type="ECO:0000259" key="2">
    <source>
        <dbReference type="Pfam" id="PF00561"/>
    </source>
</evidence>
<dbReference type="InterPro" id="IPR000639">
    <property type="entry name" value="Epox_hydrolase-like"/>
</dbReference>
<dbReference type="GO" id="GO:0016787">
    <property type="term" value="F:hydrolase activity"/>
    <property type="evidence" value="ECO:0007669"/>
    <property type="project" value="UniProtKB-KW"/>
</dbReference>
<dbReference type="InterPro" id="IPR000073">
    <property type="entry name" value="AB_hydrolase_1"/>
</dbReference>
<proteinExistence type="predicted"/>
<dbReference type="Proteomes" id="UP000245535">
    <property type="component" value="Unassembled WGS sequence"/>
</dbReference>
<accession>A0A315ZEU8</accession>
<dbReference type="EMBL" id="QGDO01000001">
    <property type="protein sequence ID" value="PWJ43679.1"/>
    <property type="molecule type" value="Genomic_DNA"/>
</dbReference>
<reference evidence="3 4" key="1">
    <citation type="submission" date="2018-03" db="EMBL/GenBank/DDBJ databases">
        <title>Genomic Encyclopedia of Archaeal and Bacterial Type Strains, Phase II (KMG-II): from individual species to whole genera.</title>
        <authorList>
            <person name="Goeker M."/>
        </authorList>
    </citation>
    <scope>NUCLEOTIDE SEQUENCE [LARGE SCALE GENOMIC DNA]</scope>
    <source>
        <strain evidence="3 4">DSM 28229</strain>
    </source>
</reference>
<organism evidence="3 4">
    <name type="scientific">Sediminitomix flava</name>
    <dbReference type="NCBI Taxonomy" id="379075"/>
    <lineage>
        <taxon>Bacteria</taxon>
        <taxon>Pseudomonadati</taxon>
        <taxon>Bacteroidota</taxon>
        <taxon>Cytophagia</taxon>
        <taxon>Cytophagales</taxon>
        <taxon>Flammeovirgaceae</taxon>
        <taxon>Sediminitomix</taxon>
    </lineage>
</organism>
<comment type="caution">
    <text evidence="3">The sequence shown here is derived from an EMBL/GenBank/DDBJ whole genome shotgun (WGS) entry which is preliminary data.</text>
</comment>
<protein>
    <submittedName>
        <fullName evidence="3">Haloalkane dehalogenase</fullName>
    </submittedName>
</protein>
<dbReference type="PRINTS" id="PR00412">
    <property type="entry name" value="EPOXHYDRLASE"/>
</dbReference>
<dbReference type="AlphaFoldDB" id="A0A315ZEU8"/>